<evidence type="ECO:0000256" key="1">
    <source>
        <dbReference type="SAM" id="Phobius"/>
    </source>
</evidence>
<dbReference type="AlphaFoldDB" id="A0AAV2HKD2"/>
<name>A0AAV2HKD2_LYMST</name>
<keyword evidence="1" id="KW-0472">Membrane</keyword>
<keyword evidence="1" id="KW-1133">Transmembrane helix</keyword>
<sequence>RGVLYKGDCTVTKIFSPYLASPVVCGTNVTTETIALCKKVVSSMARVSLLVRSIRMTVQRFAVPRPQGTTTFNICQRASTHCAETTRVPATKRMRYTQMSKVEFYILCVTALSAARRAGLCVINHAHQLPHISAGLRYGNSDNKVFVCFFLCCCFFFFFALNT</sequence>
<feature type="transmembrane region" description="Helical" evidence="1">
    <location>
        <begin position="143"/>
        <end position="161"/>
    </location>
</feature>
<reference evidence="2 3" key="1">
    <citation type="submission" date="2024-04" db="EMBL/GenBank/DDBJ databases">
        <authorList>
            <consortium name="Genoscope - CEA"/>
            <person name="William W."/>
        </authorList>
    </citation>
    <scope>NUCLEOTIDE SEQUENCE [LARGE SCALE GENOMIC DNA]</scope>
</reference>
<keyword evidence="3" id="KW-1185">Reference proteome</keyword>
<protein>
    <submittedName>
        <fullName evidence="2">Uncharacterized protein</fullName>
    </submittedName>
</protein>
<accession>A0AAV2HKD2</accession>
<keyword evidence="1" id="KW-0812">Transmembrane</keyword>
<proteinExistence type="predicted"/>
<dbReference type="EMBL" id="CAXITT010000123">
    <property type="protein sequence ID" value="CAL1532693.1"/>
    <property type="molecule type" value="Genomic_DNA"/>
</dbReference>
<evidence type="ECO:0000313" key="3">
    <source>
        <dbReference type="Proteomes" id="UP001497497"/>
    </source>
</evidence>
<dbReference type="Proteomes" id="UP001497497">
    <property type="component" value="Unassembled WGS sequence"/>
</dbReference>
<organism evidence="2 3">
    <name type="scientific">Lymnaea stagnalis</name>
    <name type="common">Great pond snail</name>
    <name type="synonym">Helix stagnalis</name>
    <dbReference type="NCBI Taxonomy" id="6523"/>
    <lineage>
        <taxon>Eukaryota</taxon>
        <taxon>Metazoa</taxon>
        <taxon>Spiralia</taxon>
        <taxon>Lophotrochozoa</taxon>
        <taxon>Mollusca</taxon>
        <taxon>Gastropoda</taxon>
        <taxon>Heterobranchia</taxon>
        <taxon>Euthyneura</taxon>
        <taxon>Panpulmonata</taxon>
        <taxon>Hygrophila</taxon>
        <taxon>Lymnaeoidea</taxon>
        <taxon>Lymnaeidae</taxon>
        <taxon>Lymnaea</taxon>
    </lineage>
</organism>
<feature type="non-terminal residue" evidence="2">
    <location>
        <position position="1"/>
    </location>
</feature>
<comment type="caution">
    <text evidence="2">The sequence shown here is derived from an EMBL/GenBank/DDBJ whole genome shotgun (WGS) entry which is preliminary data.</text>
</comment>
<evidence type="ECO:0000313" key="2">
    <source>
        <dbReference type="EMBL" id="CAL1532693.1"/>
    </source>
</evidence>
<gene>
    <name evidence="2" type="ORF">GSLYS_00006711001</name>
</gene>